<dbReference type="Gene3D" id="3.40.50.300">
    <property type="entry name" value="P-loop containing nucleotide triphosphate hydrolases"/>
    <property type="match status" value="1"/>
</dbReference>
<dbReference type="GO" id="GO:0005886">
    <property type="term" value="C:plasma membrane"/>
    <property type="evidence" value="ECO:0007669"/>
    <property type="project" value="TreeGrafter"/>
</dbReference>
<accession>A0A4Z1C800</accession>
<evidence type="ECO:0000259" key="4">
    <source>
        <dbReference type="PROSITE" id="PS50893"/>
    </source>
</evidence>
<evidence type="ECO:0000313" key="6">
    <source>
        <dbReference type="Proteomes" id="UP000297496"/>
    </source>
</evidence>
<evidence type="ECO:0000256" key="3">
    <source>
        <dbReference type="ARBA" id="ARBA00022840"/>
    </source>
</evidence>
<dbReference type="GO" id="GO:0042941">
    <property type="term" value="P:D-alanine transmembrane transport"/>
    <property type="evidence" value="ECO:0007669"/>
    <property type="project" value="TreeGrafter"/>
</dbReference>
<comment type="caution">
    <text evidence="5">The sequence shown here is derived from an EMBL/GenBank/DDBJ whole genome shotgun (WGS) entry which is preliminary data.</text>
</comment>
<dbReference type="InterPro" id="IPR027417">
    <property type="entry name" value="P-loop_NTPase"/>
</dbReference>
<dbReference type="PROSITE" id="PS50893">
    <property type="entry name" value="ABC_TRANSPORTER_2"/>
    <property type="match status" value="1"/>
</dbReference>
<protein>
    <submittedName>
        <fullName evidence="5">ABC transporter ATP-binding protein</fullName>
    </submittedName>
</protein>
<dbReference type="FunFam" id="3.40.50.300:FF:000421">
    <property type="entry name" value="Branched-chain amino acid ABC transporter ATP-binding protein"/>
    <property type="match status" value="1"/>
</dbReference>
<reference evidence="5 6" key="1">
    <citation type="submission" date="2019-04" db="EMBL/GenBank/DDBJ databases">
        <title>Three New Species of Nocardioides, Nocardioides euryhalodurans sp. nov., Nocardioides seonyuensis sp. nov. and Nocardioides eburneoflavus sp. nov. Isolated from Soil.</title>
        <authorList>
            <person name="Roh S.G."/>
            <person name="Lee C."/>
            <person name="Kim M.-K."/>
            <person name="Kim S.B."/>
        </authorList>
    </citation>
    <scope>NUCLEOTIDE SEQUENCE [LARGE SCALE GENOMIC DNA]</scope>
    <source>
        <strain evidence="5 6">MMS17-SY213</strain>
    </source>
</reference>
<dbReference type="InterPro" id="IPR032823">
    <property type="entry name" value="BCA_ABC_TP_C"/>
</dbReference>
<dbReference type="Pfam" id="PF00005">
    <property type="entry name" value="ABC_tran"/>
    <property type="match status" value="1"/>
</dbReference>
<dbReference type="GO" id="GO:0005524">
    <property type="term" value="F:ATP binding"/>
    <property type="evidence" value="ECO:0007669"/>
    <property type="project" value="UniProtKB-KW"/>
</dbReference>
<dbReference type="Pfam" id="PF12399">
    <property type="entry name" value="BCA_ABC_TP_C"/>
    <property type="match status" value="1"/>
</dbReference>
<dbReference type="PANTHER" id="PTHR45772:SF7">
    <property type="entry name" value="AMINO ACID ABC TRANSPORTER ATP-BINDING PROTEIN"/>
    <property type="match status" value="1"/>
</dbReference>
<keyword evidence="3 5" id="KW-0067">ATP-binding</keyword>
<dbReference type="RefSeq" id="WP_135840273.1">
    <property type="nucleotide sequence ID" value="NZ_SRRO01000001.1"/>
</dbReference>
<keyword evidence="6" id="KW-1185">Reference proteome</keyword>
<dbReference type="GO" id="GO:0015808">
    <property type="term" value="P:L-alanine transport"/>
    <property type="evidence" value="ECO:0007669"/>
    <property type="project" value="TreeGrafter"/>
</dbReference>
<dbReference type="InterPro" id="IPR051120">
    <property type="entry name" value="ABC_AA/LPS_Transport"/>
</dbReference>
<dbReference type="CDD" id="cd03219">
    <property type="entry name" value="ABC_Mj1267_LivG_branched"/>
    <property type="match status" value="1"/>
</dbReference>
<dbReference type="SUPFAM" id="SSF52540">
    <property type="entry name" value="P-loop containing nucleoside triphosphate hydrolases"/>
    <property type="match status" value="1"/>
</dbReference>
<dbReference type="GO" id="GO:0015192">
    <property type="term" value="F:L-phenylalanine transmembrane transporter activity"/>
    <property type="evidence" value="ECO:0007669"/>
    <property type="project" value="TreeGrafter"/>
</dbReference>
<keyword evidence="1" id="KW-0813">Transport</keyword>
<dbReference type="GO" id="GO:0005304">
    <property type="term" value="F:L-valine transmembrane transporter activity"/>
    <property type="evidence" value="ECO:0007669"/>
    <property type="project" value="TreeGrafter"/>
</dbReference>
<keyword evidence="2" id="KW-0547">Nucleotide-binding</keyword>
<dbReference type="Proteomes" id="UP000297496">
    <property type="component" value="Unassembled WGS sequence"/>
</dbReference>
<proteinExistence type="predicted"/>
<evidence type="ECO:0000256" key="1">
    <source>
        <dbReference type="ARBA" id="ARBA00022448"/>
    </source>
</evidence>
<dbReference type="GO" id="GO:1903805">
    <property type="term" value="P:L-valine import across plasma membrane"/>
    <property type="evidence" value="ECO:0007669"/>
    <property type="project" value="TreeGrafter"/>
</dbReference>
<dbReference type="InterPro" id="IPR003439">
    <property type="entry name" value="ABC_transporter-like_ATP-bd"/>
</dbReference>
<dbReference type="OrthoDB" id="9805514at2"/>
<gene>
    <name evidence="5" type="ORF">EXE59_18845</name>
</gene>
<sequence length="260" mass="28213">MNATTGRTAVLETRDLAIEFGGIHAVDGVDLVVEPGQVVGLIGPNGAGKTTLLNLITGVYTPSRGEVAFAGKRVDGTAPYQRARDGIARTFQNIRLFKGMTVLEHVHVALESREPAWRSLTSFRRGAGADGTTVLGTIPATLTALGLWEDRDRIATELSYGAQRRLEIARALALQPRLLLLDEPAAGMNDDETMKVADLIRDLSERGLSVLLIEHNMPFVSRTCEVVTVINFGKHLMSGTPEEIRKDPRVLEAYLGADDE</sequence>
<organism evidence="5 6">
    <name type="scientific">Nocardioides eburneiflavus</name>
    <dbReference type="NCBI Taxonomy" id="2518372"/>
    <lineage>
        <taxon>Bacteria</taxon>
        <taxon>Bacillati</taxon>
        <taxon>Actinomycetota</taxon>
        <taxon>Actinomycetes</taxon>
        <taxon>Propionibacteriales</taxon>
        <taxon>Nocardioidaceae</taxon>
        <taxon>Nocardioides</taxon>
    </lineage>
</organism>
<feature type="domain" description="ABC transporter" evidence="4">
    <location>
        <begin position="11"/>
        <end position="257"/>
    </location>
</feature>
<dbReference type="GO" id="GO:0016887">
    <property type="term" value="F:ATP hydrolysis activity"/>
    <property type="evidence" value="ECO:0007669"/>
    <property type="project" value="InterPro"/>
</dbReference>
<dbReference type="EMBL" id="SRRO01000001">
    <property type="protein sequence ID" value="TGN65782.1"/>
    <property type="molecule type" value="Genomic_DNA"/>
</dbReference>
<dbReference type="GO" id="GO:1903806">
    <property type="term" value="P:L-isoleucine import across plasma membrane"/>
    <property type="evidence" value="ECO:0007669"/>
    <property type="project" value="TreeGrafter"/>
</dbReference>
<evidence type="ECO:0000313" key="5">
    <source>
        <dbReference type="EMBL" id="TGN65782.1"/>
    </source>
</evidence>
<name>A0A4Z1C800_9ACTN</name>
<dbReference type="PANTHER" id="PTHR45772">
    <property type="entry name" value="CONSERVED COMPONENT OF ABC TRANSPORTER FOR NATURAL AMINO ACIDS-RELATED"/>
    <property type="match status" value="1"/>
</dbReference>
<dbReference type="GO" id="GO:0015188">
    <property type="term" value="F:L-isoleucine transmembrane transporter activity"/>
    <property type="evidence" value="ECO:0007669"/>
    <property type="project" value="TreeGrafter"/>
</dbReference>
<evidence type="ECO:0000256" key="2">
    <source>
        <dbReference type="ARBA" id="ARBA00022741"/>
    </source>
</evidence>
<dbReference type="InterPro" id="IPR003593">
    <property type="entry name" value="AAA+_ATPase"/>
</dbReference>
<dbReference type="AlphaFoldDB" id="A0A4Z1C800"/>
<dbReference type="SMART" id="SM00382">
    <property type="entry name" value="AAA"/>
    <property type="match status" value="1"/>
</dbReference>